<evidence type="ECO:0000313" key="2">
    <source>
        <dbReference type="Proteomes" id="UP000523447"/>
    </source>
</evidence>
<dbReference type="InterPro" id="IPR029032">
    <property type="entry name" value="AhpD-like"/>
</dbReference>
<comment type="caution">
    <text evidence="1">The sequence shown here is derived from an EMBL/GenBank/DDBJ whole genome shotgun (WGS) entry which is preliminary data.</text>
</comment>
<dbReference type="Gene3D" id="1.20.1290.10">
    <property type="entry name" value="AhpD-like"/>
    <property type="match status" value="1"/>
</dbReference>
<name>A0A7X6RKB4_9NOCA</name>
<proteinExistence type="predicted"/>
<reference evidence="1 2" key="1">
    <citation type="submission" date="2020-04" db="EMBL/GenBank/DDBJ databases">
        <title>MicrobeNet Type strains.</title>
        <authorList>
            <person name="Nicholson A.C."/>
        </authorList>
    </citation>
    <scope>NUCLEOTIDE SEQUENCE [LARGE SCALE GENOMIC DNA]</scope>
    <source>
        <strain evidence="1 2">DSM 44445</strain>
    </source>
</reference>
<dbReference type="EMBL" id="JAAXPE010000039">
    <property type="protein sequence ID" value="NKY89060.1"/>
    <property type="molecule type" value="Genomic_DNA"/>
</dbReference>
<organism evidence="1 2">
    <name type="scientific">Nocardia veterana</name>
    <dbReference type="NCBI Taxonomy" id="132249"/>
    <lineage>
        <taxon>Bacteria</taxon>
        <taxon>Bacillati</taxon>
        <taxon>Actinomycetota</taxon>
        <taxon>Actinomycetes</taxon>
        <taxon>Mycobacteriales</taxon>
        <taxon>Nocardiaceae</taxon>
        <taxon>Nocardia</taxon>
    </lineage>
</organism>
<gene>
    <name evidence="1" type="ORF">HGA07_26050</name>
</gene>
<dbReference type="Proteomes" id="UP000523447">
    <property type="component" value="Unassembled WGS sequence"/>
</dbReference>
<dbReference type="AlphaFoldDB" id="A0A7X6RKB4"/>
<protein>
    <submittedName>
        <fullName evidence="1">Carboxymuconolactone decarboxylase family protein</fullName>
    </submittedName>
</protein>
<dbReference type="PANTHER" id="PTHR34846:SF10">
    <property type="entry name" value="CYTOPLASMIC PROTEIN"/>
    <property type="match status" value="1"/>
</dbReference>
<dbReference type="RefSeq" id="WP_040717706.1">
    <property type="nucleotide sequence ID" value="NZ_CAWPHS010000033.1"/>
</dbReference>
<keyword evidence="2" id="KW-1185">Reference proteome</keyword>
<accession>A0A7X6RKB4</accession>
<evidence type="ECO:0000313" key="1">
    <source>
        <dbReference type="EMBL" id="NKY89060.1"/>
    </source>
</evidence>
<sequence>MNIDIPEGKDPIGYVWGEMVPGIGPAASKLSLAVYSHSTLGLREFEAARLRIAQINGCLFCQDWRTERDGHKVEDGFDQAVTEWRTTDSFDERTRLAAEYAERYATDHHNLDDEFWARMSAHYSQAEIVELSMCIGSWLAFGRLNHVLGLDTVCVLPGH</sequence>
<dbReference type="SUPFAM" id="SSF69118">
    <property type="entry name" value="AhpD-like"/>
    <property type="match status" value="1"/>
</dbReference>
<dbReference type="PANTHER" id="PTHR34846">
    <property type="entry name" value="4-CARBOXYMUCONOLACTONE DECARBOXYLASE FAMILY PROTEIN (AFU_ORTHOLOGUE AFUA_6G11590)"/>
    <property type="match status" value="1"/>
</dbReference>